<evidence type="ECO:0000313" key="1">
    <source>
        <dbReference type="EMBL" id="PWN47630.1"/>
    </source>
</evidence>
<dbReference type="Proteomes" id="UP000245626">
    <property type="component" value="Unassembled WGS sequence"/>
</dbReference>
<gene>
    <name evidence="1" type="ORF">IE53DRAFT_390246</name>
</gene>
<name>A0ACD0NPC3_9BASI</name>
<proteinExistence type="predicted"/>
<organism evidence="1 2">
    <name type="scientific">Violaceomyces palustris</name>
    <dbReference type="NCBI Taxonomy" id="1673888"/>
    <lineage>
        <taxon>Eukaryota</taxon>
        <taxon>Fungi</taxon>
        <taxon>Dikarya</taxon>
        <taxon>Basidiomycota</taxon>
        <taxon>Ustilaginomycotina</taxon>
        <taxon>Ustilaginomycetes</taxon>
        <taxon>Violaceomycetales</taxon>
        <taxon>Violaceomycetaceae</taxon>
        <taxon>Violaceomyces</taxon>
    </lineage>
</organism>
<accession>A0ACD0NPC3</accession>
<reference evidence="1 2" key="1">
    <citation type="journal article" date="2018" name="Mol. Biol. Evol.">
        <title>Broad Genomic Sampling Reveals a Smut Pathogenic Ancestry of the Fungal Clade Ustilaginomycotina.</title>
        <authorList>
            <person name="Kijpornyongpan T."/>
            <person name="Mondo S.J."/>
            <person name="Barry K."/>
            <person name="Sandor L."/>
            <person name="Lee J."/>
            <person name="Lipzen A."/>
            <person name="Pangilinan J."/>
            <person name="LaButti K."/>
            <person name="Hainaut M."/>
            <person name="Henrissat B."/>
            <person name="Grigoriev I.V."/>
            <person name="Spatafora J.W."/>
            <person name="Aime M.C."/>
        </authorList>
    </citation>
    <scope>NUCLEOTIDE SEQUENCE [LARGE SCALE GENOMIC DNA]</scope>
    <source>
        <strain evidence="1 2">SA 807</strain>
    </source>
</reference>
<sequence>MSNLFSTRSSSSIRTSFRATVRSISSSQRHALAASSSSSSSSSSSTNSPSSSKASWSRPIQEGALPAYDEALNLISSNSEKLRNQIQELKSKSHKSTPEGRATIQSLEIASQINDPKILWEFQNGKLDMSKSVFRHLRERAWRKYGSLDKVIQRVVLMKVVPDVIPSIHAKADLQVAFGQGAGIGDHGGEGGDVLTGVFLQPGQTVSQPQLTATTFHTDTRLYTILMVDPDAPCEETESFKTYAHWLVTDVPLSATANTIPSDLSHQLPYIPPHPQKGSPYHRYTTLLLRQPEGSPSSTSSDPIDRENFNVSDYILRNGLTPVGIHFWREIWSKENAADVSKIYSEILG</sequence>
<protein>
    <submittedName>
        <fullName evidence="1">PEBP-like protein</fullName>
    </submittedName>
</protein>
<dbReference type="EMBL" id="KZ820380">
    <property type="protein sequence ID" value="PWN47630.1"/>
    <property type="molecule type" value="Genomic_DNA"/>
</dbReference>
<feature type="non-terminal residue" evidence="1">
    <location>
        <position position="349"/>
    </location>
</feature>
<keyword evidence="2" id="KW-1185">Reference proteome</keyword>
<evidence type="ECO:0000313" key="2">
    <source>
        <dbReference type="Proteomes" id="UP000245626"/>
    </source>
</evidence>